<evidence type="ECO:0000256" key="5">
    <source>
        <dbReference type="ARBA" id="ARBA00022679"/>
    </source>
</evidence>
<dbReference type="SUPFAM" id="SSF47384">
    <property type="entry name" value="Homodimeric domain of signal transducing histidine kinase"/>
    <property type="match status" value="1"/>
</dbReference>
<proteinExistence type="predicted"/>
<evidence type="ECO:0000256" key="2">
    <source>
        <dbReference type="ARBA" id="ARBA00004370"/>
    </source>
</evidence>
<feature type="domain" description="PAC" evidence="12">
    <location>
        <begin position="473"/>
        <end position="525"/>
    </location>
</feature>
<dbReference type="Gene3D" id="3.30.565.10">
    <property type="entry name" value="Histidine kinase-like ATPase, C-terminal domain"/>
    <property type="match status" value="1"/>
</dbReference>
<evidence type="ECO:0000259" key="9">
    <source>
        <dbReference type="PROSITE" id="PS50109"/>
    </source>
</evidence>
<dbReference type="SMART" id="SM00388">
    <property type="entry name" value="HisKA"/>
    <property type="match status" value="1"/>
</dbReference>
<evidence type="ECO:0000256" key="8">
    <source>
        <dbReference type="SAM" id="Phobius"/>
    </source>
</evidence>
<evidence type="ECO:0000256" key="3">
    <source>
        <dbReference type="ARBA" id="ARBA00012438"/>
    </source>
</evidence>
<dbReference type="Pfam" id="PF00512">
    <property type="entry name" value="HisKA"/>
    <property type="match status" value="1"/>
</dbReference>
<dbReference type="eggNOG" id="COG0784">
    <property type="taxonomic scope" value="Bacteria"/>
</dbReference>
<dbReference type="PROSITE" id="PS50110">
    <property type="entry name" value="RESPONSE_REGULATORY"/>
    <property type="match status" value="1"/>
</dbReference>
<dbReference type="SUPFAM" id="SSF52172">
    <property type="entry name" value="CheY-like"/>
    <property type="match status" value="1"/>
</dbReference>
<dbReference type="PANTHER" id="PTHR43065:SF42">
    <property type="entry name" value="TWO-COMPONENT SENSOR PPRA"/>
    <property type="match status" value="1"/>
</dbReference>
<dbReference type="InterPro" id="IPR013656">
    <property type="entry name" value="PAS_4"/>
</dbReference>
<dbReference type="InterPro" id="IPR003594">
    <property type="entry name" value="HATPase_dom"/>
</dbReference>
<dbReference type="SUPFAM" id="SSF55785">
    <property type="entry name" value="PYP-like sensor domain (PAS domain)"/>
    <property type="match status" value="2"/>
</dbReference>
<dbReference type="Pfam" id="PF00072">
    <property type="entry name" value="Response_reg"/>
    <property type="match status" value="1"/>
</dbReference>
<dbReference type="GO" id="GO:0000155">
    <property type="term" value="F:phosphorelay sensor kinase activity"/>
    <property type="evidence" value="ECO:0007669"/>
    <property type="project" value="InterPro"/>
</dbReference>
<evidence type="ECO:0000259" key="13">
    <source>
        <dbReference type="PROSITE" id="PS50885"/>
    </source>
</evidence>
<evidence type="ECO:0000259" key="12">
    <source>
        <dbReference type="PROSITE" id="PS50113"/>
    </source>
</evidence>
<feature type="domain" description="Histidine kinase" evidence="9">
    <location>
        <begin position="538"/>
        <end position="757"/>
    </location>
</feature>
<dbReference type="InterPro" id="IPR035965">
    <property type="entry name" value="PAS-like_dom_sf"/>
</dbReference>
<dbReference type="InterPro" id="IPR001789">
    <property type="entry name" value="Sig_transdc_resp-reg_receiver"/>
</dbReference>
<sequence>MPLATLDNLTGLAWWRSLRFKVVLVVMLTIACTLGVVLANSHRLATDALEAQTKAQLDALQPLLNASLAARVFQRDHSEINSIVQQLVLSPDTEINYIVVENLRGEILAAAGDDTRLPAPDSSVLTALDDLTYHAQMDLTLAGETRVGTVRFGLSLAGLAGLRSQVLYQSLLITALTLPLALLLLLWGGHLASRKINGLLTATRRIIGGDYSQAIKTDSRDEIGLLAAAFNHLQESVARQINELEIRNRQLHRLSEENSRQLASLQVSEARYRTIFNAPSDAIFIHESPSGRITDVNRAMLAMYGFSYEEALSLTVADVSANVPPYTMEEAGRKITAAINQGPQRFEWHARRKNGELFWSEVSLRLASFNDQQFVIAVVRDIHDRKMAEQALANEKERLAITLQSIGDGVITTDRQGRIMLLNNLASQLTGWSAEEAAGRPLPEVFQIINERTGESCQNPVDQVLASRRTIALENHTVLIGKDGSRRPIADSGAPIHDQEGEIIGVVLVFRDMTEHQRLEKELLKVKKLESVGLLAAGIAHDFNNLLTAVMGNIDLARFLLKKEQPDAEQLLNLLADSKKAGLRAQGLTQQLLTFARGGDPIRKLASLVAVIKDSAAFVLRGSGVSCEYQIADDLWLAEIDQGQISQVIQNIVLNARQAMGENGRLLIGACNLAENEAPGPRRPGKFVAITISDNGPGIPQKDQELIFDPYYTTKENGSGLGLAICHSIVSKHDGYIEIASEPGTGTTFTILLPASRQSLPPTKPATAPEQQRQARILVMDDEEMVRRVLQQTLEHLGHQVSTVTDGKQALEAYRAARDANNPFDLVIMDLTIPGGMGGQEAVQKLHALDPKARVVVASGYADNPVLADYQAHGFAARLNKPIMLADLQRVMQQLLAD</sequence>
<dbReference type="STRING" id="589865.DaAHT2_2564"/>
<accession>D6Z0W8</accession>
<feature type="transmembrane region" description="Helical" evidence="8">
    <location>
        <begin position="166"/>
        <end position="187"/>
    </location>
</feature>
<dbReference type="CDD" id="cd00130">
    <property type="entry name" value="PAS"/>
    <property type="match status" value="2"/>
</dbReference>
<dbReference type="InterPro" id="IPR004358">
    <property type="entry name" value="Sig_transdc_His_kin-like_C"/>
</dbReference>
<dbReference type="Pfam" id="PF08448">
    <property type="entry name" value="PAS_4"/>
    <property type="match status" value="1"/>
</dbReference>
<keyword evidence="6 14" id="KW-0418">Kinase</keyword>
<dbReference type="CDD" id="cd00082">
    <property type="entry name" value="HisKA"/>
    <property type="match status" value="1"/>
</dbReference>
<feature type="domain" description="HAMP" evidence="13">
    <location>
        <begin position="190"/>
        <end position="242"/>
    </location>
</feature>
<dbReference type="InterPro" id="IPR036097">
    <property type="entry name" value="HisK_dim/P_sf"/>
</dbReference>
<dbReference type="RefSeq" id="WP_013164738.1">
    <property type="nucleotide sequence ID" value="NC_014216.1"/>
</dbReference>
<dbReference type="PANTHER" id="PTHR43065">
    <property type="entry name" value="SENSOR HISTIDINE KINASE"/>
    <property type="match status" value="1"/>
</dbReference>
<dbReference type="eggNOG" id="COG5002">
    <property type="taxonomic scope" value="Bacteria"/>
</dbReference>
<comment type="catalytic activity">
    <reaction evidence="1">
        <text>ATP + protein L-histidine = ADP + protein N-phospho-L-histidine.</text>
        <dbReference type="EC" id="2.7.13.3"/>
    </reaction>
</comment>
<keyword evidence="15" id="KW-1185">Reference proteome</keyword>
<dbReference type="PROSITE" id="PS50112">
    <property type="entry name" value="PAS"/>
    <property type="match status" value="2"/>
</dbReference>
<dbReference type="HOGENOM" id="CLU_000445_114_51_7"/>
<dbReference type="CDD" id="cd06225">
    <property type="entry name" value="HAMP"/>
    <property type="match status" value="1"/>
</dbReference>
<dbReference type="eggNOG" id="COG5000">
    <property type="taxonomic scope" value="Bacteria"/>
</dbReference>
<dbReference type="InParanoid" id="D6Z0W8"/>
<dbReference type="EMBL" id="CP001940">
    <property type="protein sequence ID" value="ADH87228.1"/>
    <property type="molecule type" value="Genomic_DNA"/>
</dbReference>
<dbReference type="InterPro" id="IPR000700">
    <property type="entry name" value="PAS-assoc_C"/>
</dbReference>
<dbReference type="Gene3D" id="1.10.287.130">
    <property type="match status" value="1"/>
</dbReference>
<evidence type="ECO:0000313" key="14">
    <source>
        <dbReference type="EMBL" id="ADH87228.1"/>
    </source>
</evidence>
<feature type="transmembrane region" description="Helical" evidence="8">
    <location>
        <begin position="20"/>
        <end position="39"/>
    </location>
</feature>
<feature type="domain" description="PAS" evidence="11">
    <location>
        <begin position="268"/>
        <end position="342"/>
    </location>
</feature>
<keyword evidence="4 7" id="KW-0597">Phosphoprotein</keyword>
<dbReference type="PROSITE" id="PS50109">
    <property type="entry name" value="HIS_KIN"/>
    <property type="match status" value="1"/>
</dbReference>
<feature type="domain" description="PAS" evidence="11">
    <location>
        <begin position="395"/>
        <end position="468"/>
    </location>
</feature>
<dbReference type="OrthoDB" id="9813024at2"/>
<dbReference type="Gene3D" id="6.10.340.10">
    <property type="match status" value="1"/>
</dbReference>
<keyword evidence="8" id="KW-0812">Transmembrane</keyword>
<keyword evidence="8" id="KW-0472">Membrane</keyword>
<protein>
    <recommendedName>
        <fullName evidence="3">histidine kinase</fullName>
        <ecNumber evidence="3">2.7.13.3</ecNumber>
    </recommendedName>
</protein>
<dbReference type="SMART" id="SM00091">
    <property type="entry name" value="PAS"/>
    <property type="match status" value="2"/>
</dbReference>
<dbReference type="CDD" id="cd17546">
    <property type="entry name" value="REC_hyHK_CKI1_RcsC-like"/>
    <property type="match status" value="1"/>
</dbReference>
<evidence type="ECO:0000313" key="15">
    <source>
        <dbReference type="Proteomes" id="UP000001508"/>
    </source>
</evidence>
<comment type="subcellular location">
    <subcellularLocation>
        <location evidence="2">Membrane</location>
    </subcellularLocation>
</comment>
<dbReference type="AlphaFoldDB" id="D6Z0W8"/>
<dbReference type="InterPro" id="IPR003661">
    <property type="entry name" value="HisK_dim/P_dom"/>
</dbReference>
<organism evidence="14 15">
    <name type="scientific">Desulfurivibrio alkaliphilus (strain DSM 19089 / UNIQEM U267 / AHT2)</name>
    <dbReference type="NCBI Taxonomy" id="589865"/>
    <lineage>
        <taxon>Bacteria</taxon>
        <taxon>Pseudomonadati</taxon>
        <taxon>Thermodesulfobacteriota</taxon>
        <taxon>Desulfobulbia</taxon>
        <taxon>Desulfobulbales</taxon>
        <taxon>Desulfobulbaceae</taxon>
        <taxon>Desulfurivibrio</taxon>
    </lineage>
</organism>
<dbReference type="SMART" id="SM00448">
    <property type="entry name" value="REC"/>
    <property type="match status" value="1"/>
</dbReference>
<dbReference type="Pfam" id="PF00672">
    <property type="entry name" value="HAMP"/>
    <property type="match status" value="1"/>
</dbReference>
<dbReference type="PROSITE" id="PS50885">
    <property type="entry name" value="HAMP"/>
    <property type="match status" value="1"/>
</dbReference>
<dbReference type="InterPro" id="IPR000014">
    <property type="entry name" value="PAS"/>
</dbReference>
<dbReference type="InterPro" id="IPR001610">
    <property type="entry name" value="PAC"/>
</dbReference>
<dbReference type="Pfam" id="PF13426">
    <property type="entry name" value="PAS_9"/>
    <property type="match status" value="1"/>
</dbReference>
<evidence type="ECO:0000256" key="6">
    <source>
        <dbReference type="ARBA" id="ARBA00022777"/>
    </source>
</evidence>
<dbReference type="PRINTS" id="PR00344">
    <property type="entry name" value="BCTRLSENSOR"/>
</dbReference>
<feature type="domain" description="Response regulatory" evidence="10">
    <location>
        <begin position="776"/>
        <end position="896"/>
    </location>
</feature>
<dbReference type="EC" id="2.7.13.3" evidence="3"/>
<dbReference type="Gene3D" id="3.30.450.20">
    <property type="entry name" value="PAS domain"/>
    <property type="match status" value="2"/>
</dbReference>
<dbReference type="SUPFAM" id="SSF55874">
    <property type="entry name" value="ATPase domain of HSP90 chaperone/DNA topoisomerase II/histidine kinase"/>
    <property type="match status" value="1"/>
</dbReference>
<dbReference type="SUPFAM" id="SSF158472">
    <property type="entry name" value="HAMP domain-like"/>
    <property type="match status" value="1"/>
</dbReference>
<feature type="modified residue" description="4-aspartylphosphate" evidence="7">
    <location>
        <position position="830"/>
    </location>
</feature>
<gene>
    <name evidence="14" type="ordered locus">DaAHT2_2564</name>
</gene>
<dbReference type="SMART" id="SM00086">
    <property type="entry name" value="PAC"/>
    <property type="match status" value="2"/>
</dbReference>
<feature type="domain" description="PAC" evidence="12">
    <location>
        <begin position="344"/>
        <end position="394"/>
    </location>
</feature>
<keyword evidence="5" id="KW-0808">Transferase</keyword>
<evidence type="ECO:0000259" key="11">
    <source>
        <dbReference type="PROSITE" id="PS50112"/>
    </source>
</evidence>
<dbReference type="Proteomes" id="UP000001508">
    <property type="component" value="Chromosome"/>
</dbReference>
<reference evidence="15" key="1">
    <citation type="submission" date="2010-02" db="EMBL/GenBank/DDBJ databases">
        <title>Complete sequence of Desulfurivibrio alkaliphilus AHT2.</title>
        <authorList>
            <consortium name="US DOE Joint Genome Institute"/>
            <person name="Pitluck S."/>
            <person name="Chertkov O."/>
            <person name="Detter J.C."/>
            <person name="Han C."/>
            <person name="Tapia R."/>
            <person name="Larimer F."/>
            <person name="Land M."/>
            <person name="Hauser L."/>
            <person name="Kyrpides N."/>
            <person name="Mikhailova N."/>
            <person name="Sorokin D.Y."/>
            <person name="Muyzer G."/>
            <person name="Woyke T."/>
        </authorList>
    </citation>
    <scope>NUCLEOTIDE SEQUENCE [LARGE SCALE GENOMIC DNA]</scope>
    <source>
        <strain evidence="15">DSM 19089 / UNIQEM U267 / AHT2</strain>
    </source>
</reference>
<evidence type="ECO:0000256" key="7">
    <source>
        <dbReference type="PROSITE-ProRule" id="PRU00169"/>
    </source>
</evidence>
<evidence type="ECO:0000256" key="4">
    <source>
        <dbReference type="ARBA" id="ARBA00022553"/>
    </source>
</evidence>
<dbReference type="KEGG" id="dak:DaAHT2_2564"/>
<dbReference type="InterPro" id="IPR011006">
    <property type="entry name" value="CheY-like_superfamily"/>
</dbReference>
<dbReference type="SMART" id="SM00387">
    <property type="entry name" value="HATPase_c"/>
    <property type="match status" value="1"/>
</dbReference>
<dbReference type="SMART" id="SM00304">
    <property type="entry name" value="HAMP"/>
    <property type="match status" value="1"/>
</dbReference>
<dbReference type="GO" id="GO:0016020">
    <property type="term" value="C:membrane"/>
    <property type="evidence" value="ECO:0007669"/>
    <property type="project" value="UniProtKB-SubCell"/>
</dbReference>
<dbReference type="Gene3D" id="3.40.50.2300">
    <property type="match status" value="1"/>
</dbReference>
<keyword evidence="8" id="KW-1133">Transmembrane helix</keyword>
<evidence type="ECO:0000259" key="10">
    <source>
        <dbReference type="PROSITE" id="PS50110"/>
    </source>
</evidence>
<dbReference type="InterPro" id="IPR003660">
    <property type="entry name" value="HAMP_dom"/>
</dbReference>
<dbReference type="Pfam" id="PF02518">
    <property type="entry name" value="HATPase_c"/>
    <property type="match status" value="1"/>
</dbReference>
<name>D6Z0W8_DESAT</name>
<dbReference type="InterPro" id="IPR036890">
    <property type="entry name" value="HATPase_C_sf"/>
</dbReference>
<dbReference type="PROSITE" id="PS50113">
    <property type="entry name" value="PAC"/>
    <property type="match status" value="2"/>
</dbReference>
<dbReference type="InterPro" id="IPR005467">
    <property type="entry name" value="His_kinase_dom"/>
</dbReference>
<evidence type="ECO:0000256" key="1">
    <source>
        <dbReference type="ARBA" id="ARBA00000085"/>
    </source>
</evidence>
<dbReference type="NCBIfam" id="TIGR00229">
    <property type="entry name" value="sensory_box"/>
    <property type="match status" value="2"/>
</dbReference>